<dbReference type="PANTHER" id="PTHR30035:SF1">
    <property type="entry name" value="AB HYDROLASE-1 DOMAIN-CONTAINING PROTEIN"/>
    <property type="match status" value="1"/>
</dbReference>
<dbReference type="GO" id="GO:0016020">
    <property type="term" value="C:membrane"/>
    <property type="evidence" value="ECO:0007669"/>
    <property type="project" value="InterPro"/>
</dbReference>
<feature type="signal peptide" evidence="1">
    <location>
        <begin position="1"/>
        <end position="20"/>
    </location>
</feature>
<evidence type="ECO:0000313" key="3">
    <source>
        <dbReference type="Proteomes" id="UP000199581"/>
    </source>
</evidence>
<dbReference type="InterPro" id="IPR007428">
    <property type="entry name" value="MlaA"/>
</dbReference>
<evidence type="ECO:0000313" key="2">
    <source>
        <dbReference type="EMBL" id="SFL57181.1"/>
    </source>
</evidence>
<protein>
    <recommendedName>
        <fullName evidence="4">AB hydrolase-1 domain-containing protein</fullName>
    </recommendedName>
</protein>
<dbReference type="Gene3D" id="3.40.50.1820">
    <property type="entry name" value="alpha/beta hydrolase"/>
    <property type="match status" value="1"/>
</dbReference>
<dbReference type="EMBL" id="FOTO01000003">
    <property type="protein sequence ID" value="SFL57181.1"/>
    <property type="molecule type" value="Genomic_DNA"/>
</dbReference>
<name>A0A8G2C1Z7_DESNO</name>
<feature type="chain" id="PRO_5034167842" description="AB hydrolase-1 domain-containing protein" evidence="1">
    <location>
        <begin position="21"/>
        <end position="431"/>
    </location>
</feature>
<comment type="caution">
    <text evidence="2">The sequence shown here is derived from an EMBL/GenBank/DDBJ whole genome shotgun (WGS) entry which is preliminary data.</text>
</comment>
<reference evidence="2 3" key="1">
    <citation type="submission" date="2016-10" db="EMBL/GenBank/DDBJ databases">
        <authorList>
            <person name="Varghese N."/>
            <person name="Submissions S."/>
        </authorList>
    </citation>
    <scope>NUCLEOTIDE SEQUENCE [LARGE SCALE GENOMIC DNA]</scope>
    <source>
        <strain evidence="2 3">DSM 1741</strain>
    </source>
</reference>
<dbReference type="SUPFAM" id="SSF53474">
    <property type="entry name" value="alpha/beta-Hydrolases"/>
    <property type="match status" value="1"/>
</dbReference>
<dbReference type="AlphaFoldDB" id="A0A8G2C1Z7"/>
<accession>A0A8G2C1Z7</accession>
<dbReference type="RefSeq" id="WP_092190804.1">
    <property type="nucleotide sequence ID" value="NZ_FOTO01000003.1"/>
</dbReference>
<organism evidence="2 3">
    <name type="scientific">Desulfomicrobium norvegicum (strain DSM 1741 / NCIMB 8310)</name>
    <name type="common">Desulfovibrio baculatus (strain Norway 4)</name>
    <name type="synonym">Desulfovibrio desulfuricans (strain Norway 4)</name>
    <dbReference type="NCBI Taxonomy" id="52561"/>
    <lineage>
        <taxon>Bacteria</taxon>
        <taxon>Pseudomonadati</taxon>
        <taxon>Thermodesulfobacteriota</taxon>
        <taxon>Desulfovibrionia</taxon>
        <taxon>Desulfovibrionales</taxon>
        <taxon>Desulfomicrobiaceae</taxon>
        <taxon>Desulfomicrobium</taxon>
    </lineage>
</organism>
<gene>
    <name evidence="2" type="ORF">SAMN05421830_103328</name>
</gene>
<evidence type="ECO:0008006" key="4">
    <source>
        <dbReference type="Google" id="ProtNLM"/>
    </source>
</evidence>
<dbReference type="InterPro" id="IPR029058">
    <property type="entry name" value="AB_hydrolase_fold"/>
</dbReference>
<dbReference type="Proteomes" id="UP000199581">
    <property type="component" value="Unassembled WGS sequence"/>
</dbReference>
<keyword evidence="1" id="KW-0732">Signal</keyword>
<sequence>MHRALLLCLFVLAAFAPASAYEYPFKNPYEATVLGTLPRDEFPLDSIRPSSLRDLNPLSDLGAVRERELLLHERPVPEILWYDDTLQYSVALQRDVAPLLFIIAGTGSSYDSANCRFLQAVFHRAGYHVVSLSSPTYPNFVVSASTTQVPGFIPRDVADLYQSMDAIVNEIGRDRISSYNLTGYSLGGTQSAFLAELDTREKRFGFDKVMLLNPAVSLLTSATILDHLLSDNVADRTEAARVVADLVSDLSAAYRGSDEVNFGDEFLFALHGSRSISEKELKILIGVAFRVSLASMVFTSDVCTGAGYISPRGHVIEKNESLSPYLDAAVGVSFEDYVDEYLLPFLAFTDPAMTRERAVAASSLESIAPFLRESTSIAVMTNVDDPILTPDNLGFLKRTFNGRLTLYPAGGHCGNIRYRDNVAAMLDFFRK</sequence>
<evidence type="ECO:0000256" key="1">
    <source>
        <dbReference type="SAM" id="SignalP"/>
    </source>
</evidence>
<keyword evidence="3" id="KW-1185">Reference proteome</keyword>
<proteinExistence type="predicted"/>
<dbReference type="OrthoDB" id="7328659at2"/>
<dbReference type="PANTHER" id="PTHR30035">
    <property type="entry name" value="LIPOPROTEIN VACJ-RELATED"/>
    <property type="match status" value="1"/>
</dbReference>